<evidence type="ECO:0000256" key="2">
    <source>
        <dbReference type="ARBA" id="ARBA00005642"/>
    </source>
</evidence>
<dbReference type="GO" id="GO:0160148">
    <property type="term" value="F:tRNA pseudouridine(55) synthase activity"/>
    <property type="evidence" value="ECO:0007669"/>
    <property type="project" value="UniProtKB-EC"/>
</dbReference>
<dbReference type="Proteomes" id="UP000185669">
    <property type="component" value="Unassembled WGS sequence"/>
</dbReference>
<protein>
    <recommendedName>
        <fullName evidence="5">tRNA pseudouridine synthase B</fullName>
        <ecNumber evidence="5">5.4.99.25</ecNumber>
    </recommendedName>
    <alternativeName>
        <fullName evidence="5">tRNA pseudouridine(55) synthase</fullName>
        <shortName evidence="5">Psi55 synthase</shortName>
    </alternativeName>
    <alternativeName>
        <fullName evidence="5">tRNA pseudouridylate synthase</fullName>
    </alternativeName>
    <alternativeName>
        <fullName evidence="5">tRNA-uridine isomerase</fullName>
    </alternativeName>
</protein>
<feature type="domain" description="Pseudouridine synthase II N-terminal" evidence="6">
    <location>
        <begin position="24"/>
        <end position="173"/>
    </location>
</feature>
<reference evidence="9" key="1">
    <citation type="submission" date="2017-01" db="EMBL/GenBank/DDBJ databases">
        <authorList>
            <person name="Varghese N."/>
            <person name="Submissions S."/>
        </authorList>
    </citation>
    <scope>NUCLEOTIDE SEQUENCE [LARGE SCALE GENOMIC DNA]</scope>
    <source>
        <strain evidence="9">ATCC 700103</strain>
    </source>
</reference>
<dbReference type="GO" id="GO:0003723">
    <property type="term" value="F:RNA binding"/>
    <property type="evidence" value="ECO:0007669"/>
    <property type="project" value="InterPro"/>
</dbReference>
<dbReference type="Pfam" id="PF16198">
    <property type="entry name" value="TruB_C_2"/>
    <property type="match status" value="1"/>
</dbReference>
<accession>A0A1N6PXB6</accession>
<name>A0A1N6PXB6_9FIRM</name>
<evidence type="ECO:0000256" key="3">
    <source>
        <dbReference type="ARBA" id="ARBA00022694"/>
    </source>
</evidence>
<feature type="domain" description="tRNA pseudouridylate synthase B C-terminal" evidence="7">
    <location>
        <begin position="174"/>
        <end position="214"/>
    </location>
</feature>
<dbReference type="GO" id="GO:0031119">
    <property type="term" value="P:tRNA pseudouridine synthesis"/>
    <property type="evidence" value="ECO:0007669"/>
    <property type="project" value="UniProtKB-UniRule"/>
</dbReference>
<dbReference type="CDD" id="cd02573">
    <property type="entry name" value="PseudoU_synth_EcTruB"/>
    <property type="match status" value="1"/>
</dbReference>
<dbReference type="RefSeq" id="WP_076543532.1">
    <property type="nucleotide sequence ID" value="NZ_FTNC01000001.1"/>
</dbReference>
<keyword evidence="4 5" id="KW-0413">Isomerase</keyword>
<comment type="function">
    <text evidence="5">Responsible for synthesis of pseudouridine from uracil-55 in the psi GC loop of transfer RNAs.</text>
</comment>
<dbReference type="EMBL" id="FTNC01000001">
    <property type="protein sequence ID" value="SIQ08937.1"/>
    <property type="molecule type" value="Genomic_DNA"/>
</dbReference>
<keyword evidence="9" id="KW-1185">Reference proteome</keyword>
<evidence type="ECO:0000256" key="4">
    <source>
        <dbReference type="ARBA" id="ARBA00023235"/>
    </source>
</evidence>
<dbReference type="NCBIfam" id="TIGR00431">
    <property type="entry name" value="TruB"/>
    <property type="match status" value="1"/>
</dbReference>
<evidence type="ECO:0000259" key="7">
    <source>
        <dbReference type="Pfam" id="PF16198"/>
    </source>
</evidence>
<evidence type="ECO:0000259" key="6">
    <source>
        <dbReference type="Pfam" id="PF01509"/>
    </source>
</evidence>
<dbReference type="InterPro" id="IPR032819">
    <property type="entry name" value="TruB_C"/>
</dbReference>
<evidence type="ECO:0000256" key="5">
    <source>
        <dbReference type="HAMAP-Rule" id="MF_01080"/>
    </source>
</evidence>
<evidence type="ECO:0000256" key="1">
    <source>
        <dbReference type="ARBA" id="ARBA00000385"/>
    </source>
</evidence>
<dbReference type="InterPro" id="IPR002501">
    <property type="entry name" value="PsdUridine_synth_N"/>
</dbReference>
<dbReference type="Pfam" id="PF01509">
    <property type="entry name" value="TruB_N"/>
    <property type="match status" value="1"/>
</dbReference>
<organism evidence="8 9">
    <name type="scientific">Halanaerobium kushneri</name>
    <dbReference type="NCBI Taxonomy" id="56779"/>
    <lineage>
        <taxon>Bacteria</taxon>
        <taxon>Bacillati</taxon>
        <taxon>Bacillota</taxon>
        <taxon>Clostridia</taxon>
        <taxon>Halanaerobiales</taxon>
        <taxon>Halanaerobiaceae</taxon>
        <taxon>Halanaerobium</taxon>
    </lineage>
</organism>
<dbReference type="InterPro" id="IPR020103">
    <property type="entry name" value="PsdUridine_synth_cat_dom_sf"/>
</dbReference>
<dbReference type="AlphaFoldDB" id="A0A1N6PXB6"/>
<dbReference type="SUPFAM" id="SSF55120">
    <property type="entry name" value="Pseudouridine synthase"/>
    <property type="match status" value="1"/>
</dbReference>
<gene>
    <name evidence="5" type="primary">truB</name>
    <name evidence="8" type="ORF">SAMN05421834_101240</name>
</gene>
<proteinExistence type="inferred from homology"/>
<dbReference type="InterPro" id="IPR014780">
    <property type="entry name" value="tRNA_psdUridine_synth_TruB"/>
</dbReference>
<dbReference type="EC" id="5.4.99.25" evidence="5"/>
<evidence type="ECO:0000313" key="8">
    <source>
        <dbReference type="EMBL" id="SIQ08937.1"/>
    </source>
</evidence>
<dbReference type="PANTHER" id="PTHR13767">
    <property type="entry name" value="TRNA-PSEUDOURIDINE SYNTHASE"/>
    <property type="match status" value="1"/>
</dbReference>
<dbReference type="STRING" id="56779.SAMN05421834_101240"/>
<comment type="catalytic activity">
    <reaction evidence="1 5">
        <text>uridine(55) in tRNA = pseudouridine(55) in tRNA</text>
        <dbReference type="Rhea" id="RHEA:42532"/>
        <dbReference type="Rhea" id="RHEA-COMP:10101"/>
        <dbReference type="Rhea" id="RHEA-COMP:10102"/>
        <dbReference type="ChEBI" id="CHEBI:65314"/>
        <dbReference type="ChEBI" id="CHEBI:65315"/>
        <dbReference type="EC" id="5.4.99.25"/>
    </reaction>
</comment>
<dbReference type="HAMAP" id="MF_01080">
    <property type="entry name" value="TruB_bact"/>
    <property type="match status" value="1"/>
</dbReference>
<dbReference type="Gene3D" id="3.30.2350.10">
    <property type="entry name" value="Pseudouridine synthase"/>
    <property type="match status" value="1"/>
</dbReference>
<sequence length="297" mass="34055">MFNGTANILKPPGISSFAFIKSLRWLLDEKKAGHTGTLDPAAAGVLGVCFGKATKTIPFLDDSRKEYICEMKLGTRTDSLDLEGQVIREDLNWNYLSSAEVEAAIISFKGKQQQIPPMYSALHYEGKRLYQLARRGIVVDRKSREVEIFNLEVLEINLPLIRFKAEVSRGTYIRSLVRDIGEKLNTNAVMTFLLRTKSGPFLLENSVTYEQIEKMGPDILLKPYEPLKLPRYTIKDEEYQRAENGNYLIKENFVESELKIEVGEYFLLFSESGKFLAISQHQLEDDYHIYQPHKVFI</sequence>
<dbReference type="GO" id="GO:1990481">
    <property type="term" value="P:mRNA pseudouridine synthesis"/>
    <property type="evidence" value="ECO:0007669"/>
    <property type="project" value="TreeGrafter"/>
</dbReference>
<dbReference type="OrthoDB" id="9802309at2"/>
<dbReference type="PANTHER" id="PTHR13767:SF2">
    <property type="entry name" value="PSEUDOURIDYLATE SYNTHASE TRUB1"/>
    <property type="match status" value="1"/>
</dbReference>
<feature type="active site" description="Nucleophile" evidence="5">
    <location>
        <position position="39"/>
    </location>
</feature>
<comment type="similarity">
    <text evidence="2 5">Belongs to the pseudouridine synthase TruB family. Type 1 subfamily.</text>
</comment>
<evidence type="ECO:0000313" key="9">
    <source>
        <dbReference type="Proteomes" id="UP000185669"/>
    </source>
</evidence>
<keyword evidence="3 5" id="KW-0819">tRNA processing</keyword>